<evidence type="ECO:0000313" key="2">
    <source>
        <dbReference type="EMBL" id="CAI0418486.1"/>
    </source>
</evidence>
<gene>
    <name evidence="2" type="ORF">LITE_LOCUS17657</name>
</gene>
<reference evidence="2" key="1">
    <citation type="submission" date="2022-08" db="EMBL/GenBank/DDBJ databases">
        <authorList>
            <person name="Gutierrez-Valencia J."/>
        </authorList>
    </citation>
    <scope>NUCLEOTIDE SEQUENCE</scope>
</reference>
<dbReference type="AlphaFoldDB" id="A0AAV0K8Z0"/>
<feature type="domain" description="60S ribosome subunit biogenesis protein NIP7 pre-PUA" evidence="1">
    <location>
        <begin position="1"/>
        <end position="44"/>
    </location>
</feature>
<sequence length="44" mass="5272">MRPLDEAETTVVFEKLLKFTDNNLKNTVESPARRYCFRLQKNRV</sequence>
<organism evidence="2 3">
    <name type="scientific">Linum tenue</name>
    <dbReference type="NCBI Taxonomy" id="586396"/>
    <lineage>
        <taxon>Eukaryota</taxon>
        <taxon>Viridiplantae</taxon>
        <taxon>Streptophyta</taxon>
        <taxon>Embryophyta</taxon>
        <taxon>Tracheophyta</taxon>
        <taxon>Spermatophyta</taxon>
        <taxon>Magnoliopsida</taxon>
        <taxon>eudicotyledons</taxon>
        <taxon>Gunneridae</taxon>
        <taxon>Pentapetalae</taxon>
        <taxon>rosids</taxon>
        <taxon>fabids</taxon>
        <taxon>Malpighiales</taxon>
        <taxon>Linaceae</taxon>
        <taxon>Linum</taxon>
    </lineage>
</organism>
<dbReference type="Gene3D" id="3.10.450.220">
    <property type="match status" value="1"/>
</dbReference>
<dbReference type="SUPFAM" id="SSF88802">
    <property type="entry name" value="Pre-PUA domain"/>
    <property type="match status" value="1"/>
</dbReference>
<name>A0AAV0K8Z0_9ROSI</name>
<dbReference type="Proteomes" id="UP001154282">
    <property type="component" value="Unassembled WGS sequence"/>
</dbReference>
<proteinExistence type="predicted"/>
<protein>
    <recommendedName>
        <fullName evidence="1">60S ribosome subunit biogenesis protein NIP7 pre-PUA domain-containing protein</fullName>
    </recommendedName>
</protein>
<keyword evidence="3" id="KW-1185">Reference proteome</keyword>
<dbReference type="EMBL" id="CAMGYJ010000005">
    <property type="protein sequence ID" value="CAI0418486.1"/>
    <property type="molecule type" value="Genomic_DNA"/>
</dbReference>
<evidence type="ECO:0000313" key="3">
    <source>
        <dbReference type="Proteomes" id="UP001154282"/>
    </source>
</evidence>
<accession>A0AAV0K8Z0</accession>
<dbReference type="InterPro" id="IPR040598">
    <property type="entry name" value="NIP7_N"/>
</dbReference>
<dbReference type="Pfam" id="PF17833">
    <property type="entry name" value="pre-PUA_NIP7"/>
    <property type="match status" value="1"/>
</dbReference>
<evidence type="ECO:0000259" key="1">
    <source>
        <dbReference type="Pfam" id="PF17833"/>
    </source>
</evidence>
<comment type="caution">
    <text evidence="2">The sequence shown here is derived from an EMBL/GenBank/DDBJ whole genome shotgun (WGS) entry which is preliminary data.</text>
</comment>